<reference evidence="14" key="1">
    <citation type="submission" date="2021-03" db="EMBL/GenBank/DDBJ databases">
        <authorList>
            <consortium name="Genoscope - CEA"/>
            <person name="William W."/>
        </authorList>
    </citation>
    <scope>NUCLEOTIDE SEQUENCE</scope>
    <source>
        <strain evidence="14">Doubled-haploid Pahang</strain>
    </source>
</reference>
<evidence type="ECO:0000256" key="7">
    <source>
        <dbReference type="ARBA" id="ARBA00023159"/>
    </source>
</evidence>
<proteinExistence type="inferred from homology"/>
<dbReference type="Proteomes" id="UP000012960">
    <property type="component" value="Unplaced"/>
</dbReference>
<dbReference type="OMA" id="NELHHHK"/>
<evidence type="ECO:0000256" key="1">
    <source>
        <dbReference type="ARBA" id="ARBA00004123"/>
    </source>
</evidence>
<dbReference type="InParanoid" id="A0A804KK14"/>
<comment type="similarity">
    <text evidence="2">Belongs to the ARR family. Type-B subfamily.</text>
</comment>
<organism evidence="15 16">
    <name type="scientific">Musa acuminata subsp. malaccensis</name>
    <name type="common">Wild banana</name>
    <name type="synonym">Musa malaccensis</name>
    <dbReference type="NCBI Taxonomy" id="214687"/>
    <lineage>
        <taxon>Eukaryota</taxon>
        <taxon>Viridiplantae</taxon>
        <taxon>Streptophyta</taxon>
        <taxon>Embryophyta</taxon>
        <taxon>Tracheophyta</taxon>
        <taxon>Spermatophyta</taxon>
        <taxon>Magnoliopsida</taxon>
        <taxon>Liliopsida</taxon>
        <taxon>Zingiberales</taxon>
        <taxon>Musaceae</taxon>
        <taxon>Musa</taxon>
    </lineage>
</organism>
<dbReference type="CDD" id="cd17584">
    <property type="entry name" value="REC_typeB_ARR-like"/>
    <property type="match status" value="1"/>
</dbReference>
<keyword evidence="16" id="KW-1185">Reference proteome</keyword>
<evidence type="ECO:0000256" key="6">
    <source>
        <dbReference type="ARBA" id="ARBA00023125"/>
    </source>
</evidence>
<dbReference type="Gene3D" id="1.10.10.60">
    <property type="entry name" value="Homeodomain-like"/>
    <property type="match status" value="1"/>
</dbReference>
<evidence type="ECO:0000256" key="2">
    <source>
        <dbReference type="ARBA" id="ARBA00006015"/>
    </source>
</evidence>
<evidence type="ECO:0000256" key="11">
    <source>
        <dbReference type="SAM" id="MobiDB-lite"/>
    </source>
</evidence>
<dbReference type="AlphaFoldDB" id="A0A804KK14"/>
<evidence type="ECO:0000313" key="14">
    <source>
        <dbReference type="EMBL" id="CAG1835321.1"/>
    </source>
</evidence>
<dbReference type="PROSITE" id="PS50110">
    <property type="entry name" value="RESPONSE_REGULATORY"/>
    <property type="match status" value="1"/>
</dbReference>
<dbReference type="InterPro" id="IPR006447">
    <property type="entry name" value="Myb_dom_plants"/>
</dbReference>
<dbReference type="PROSITE" id="PS51294">
    <property type="entry name" value="HTH_MYB"/>
    <property type="match status" value="1"/>
</dbReference>
<evidence type="ECO:0000256" key="10">
    <source>
        <dbReference type="PROSITE-ProRule" id="PRU00169"/>
    </source>
</evidence>
<keyword evidence="5" id="KW-0805">Transcription regulation</keyword>
<dbReference type="PANTHER" id="PTHR43874:SF67">
    <property type="entry name" value="TWO-COMPONENT RESPONSE REGULATOR ARR2"/>
    <property type="match status" value="1"/>
</dbReference>
<evidence type="ECO:0000256" key="3">
    <source>
        <dbReference type="ARBA" id="ARBA00022553"/>
    </source>
</evidence>
<dbReference type="FunFam" id="1.10.10.60:FF:000007">
    <property type="entry name" value="Two-component response regulator"/>
    <property type="match status" value="1"/>
</dbReference>
<dbReference type="InterPro" id="IPR001789">
    <property type="entry name" value="Sig_transdc_resp-reg_receiver"/>
</dbReference>
<keyword evidence="4" id="KW-0902">Two-component regulatory system</keyword>
<dbReference type="GO" id="GO:0005634">
    <property type="term" value="C:nucleus"/>
    <property type="evidence" value="ECO:0007669"/>
    <property type="project" value="UniProtKB-SubCell"/>
</dbReference>
<keyword evidence="3 10" id="KW-0597">Phosphoprotein</keyword>
<dbReference type="GO" id="GO:0003677">
    <property type="term" value="F:DNA binding"/>
    <property type="evidence" value="ECO:0007669"/>
    <property type="project" value="UniProtKB-KW"/>
</dbReference>
<dbReference type="PANTHER" id="PTHR43874">
    <property type="entry name" value="TWO-COMPONENT RESPONSE REGULATOR"/>
    <property type="match status" value="1"/>
</dbReference>
<evidence type="ECO:0000313" key="16">
    <source>
        <dbReference type="Proteomes" id="UP000012960"/>
    </source>
</evidence>
<feature type="compositionally biased region" description="Acidic residues" evidence="11">
    <location>
        <begin position="203"/>
        <end position="215"/>
    </location>
</feature>
<dbReference type="SMART" id="SM00448">
    <property type="entry name" value="REC"/>
    <property type="match status" value="1"/>
</dbReference>
<dbReference type="InterPro" id="IPR011006">
    <property type="entry name" value="CheY-like_superfamily"/>
</dbReference>
<gene>
    <name evidence="14" type="ORF">GSMUA_234260.1</name>
</gene>
<dbReference type="OrthoDB" id="60033at2759"/>
<dbReference type="InterPro" id="IPR017930">
    <property type="entry name" value="Myb_dom"/>
</dbReference>
<dbReference type="GO" id="GO:0009736">
    <property type="term" value="P:cytokinin-activated signaling pathway"/>
    <property type="evidence" value="ECO:0007669"/>
    <property type="project" value="InterPro"/>
</dbReference>
<dbReference type="InterPro" id="IPR001005">
    <property type="entry name" value="SANT/Myb"/>
</dbReference>
<keyword evidence="8" id="KW-0804">Transcription</keyword>
<evidence type="ECO:0000259" key="13">
    <source>
        <dbReference type="PROSITE" id="PS51294"/>
    </source>
</evidence>
<evidence type="ECO:0000256" key="8">
    <source>
        <dbReference type="ARBA" id="ARBA00023163"/>
    </source>
</evidence>
<dbReference type="SUPFAM" id="SSF46689">
    <property type="entry name" value="Homeodomain-like"/>
    <property type="match status" value="1"/>
</dbReference>
<name>A0A804KK14_MUSAM</name>
<dbReference type="EnsemblPlants" id="Ma09_t15910.1">
    <property type="protein sequence ID" value="Ma09_p15910.1"/>
    <property type="gene ID" value="Ma09_g15910"/>
</dbReference>
<protein>
    <submittedName>
        <fullName evidence="14">(wild Malaysian banana) hypothetical protein</fullName>
    </submittedName>
</protein>
<dbReference type="FunFam" id="3.40.50.2300:FF:000408">
    <property type="entry name" value="Two-component response regulator"/>
    <property type="match status" value="1"/>
</dbReference>
<evidence type="ECO:0000256" key="9">
    <source>
        <dbReference type="ARBA" id="ARBA00023242"/>
    </source>
</evidence>
<keyword evidence="7" id="KW-0010">Activator</keyword>
<dbReference type="KEGG" id="mus:103998090"/>
<feature type="region of interest" description="Disordered" evidence="11">
    <location>
        <begin position="164"/>
        <end position="222"/>
    </location>
</feature>
<dbReference type="GO" id="GO:0000160">
    <property type="term" value="P:phosphorelay signal transduction system"/>
    <property type="evidence" value="ECO:0007669"/>
    <property type="project" value="UniProtKB-KW"/>
</dbReference>
<evidence type="ECO:0000256" key="5">
    <source>
        <dbReference type="ARBA" id="ARBA00023015"/>
    </source>
</evidence>
<sequence>MLDWDSSIMDPSRAASTPSHGPPDDGGGPAPEFPAGLRVLLVDDDPTCLKILDRMLRKCLYDVTTCSRAALALSILREKKGWFDLVLSDVYMPDMDGFKLLEHIGLEMDLPVIMMSADDHKDVVMKGVTHGACDYIIKPVRMESLKNIWQHVVRKKRNELKELENSGSVEEDDKHKRSLDDGDNASSGCVGNWKNAKRKKEEKDEEEEEMVEEHDDSSSTKKPRVVWSVDLHQQFVTAVNQLGVDKAVPKKILELMNVAGLTRENVASHLQKYRLYLRRVSVPQHHGRFDAHFASAQEVTYNNSIGSVSGYDFQALAASTQLLPQNIAALHSGPRSATNTGMGVSAIDQLSFLSSGKQVTNSSNIISSSVQQINSRQMSDVHGPSNNIELNQLGQSQQVVQPFGSINQQFGEGTTNLFSLPSSELTNFSLPRGTINEQLNNSLARHMNQHGQQFPISQQRSNMDITLQGLPRSRGQLLTETACHDSRLVSALLQQVPPNNIPNHVSGRLETSANMLTSLPANYLNASCSTSPQALYPDVHNSFITGLPGSCYRCVSSKGATPQTGSVKALSNSSNLKGMDNHVPNFDIIGEHHQNKSQDWKLQNVNLPYQSGQNLGHGQSTIDCYSSLMGNQDSTSTAKNGFNGNAGTVTKNIISTRSDIDMEKRECIVQHKTNLVENCNRVNYDGIPDLSYQDILFEDNIITNELMNVVRKQQQEGIGQVDNEFNFNPPV</sequence>
<dbReference type="Gramene" id="Ma09_t15910.1">
    <property type="protein sequence ID" value="Ma09_p15910.1"/>
    <property type="gene ID" value="Ma09_g15910"/>
</dbReference>
<evidence type="ECO:0000259" key="12">
    <source>
        <dbReference type="PROSITE" id="PS50110"/>
    </source>
</evidence>
<dbReference type="InterPro" id="IPR009057">
    <property type="entry name" value="Homeodomain-like_sf"/>
</dbReference>
<evidence type="ECO:0000256" key="4">
    <source>
        <dbReference type="ARBA" id="ARBA00023012"/>
    </source>
</evidence>
<feature type="modified residue" description="4-aspartylphosphate" evidence="10">
    <location>
        <position position="89"/>
    </location>
</feature>
<accession>A0A804KK14</accession>
<comment type="subcellular location">
    <subcellularLocation>
        <location evidence="1">Nucleus</location>
    </subcellularLocation>
</comment>
<feature type="domain" description="HTH myb-type" evidence="13">
    <location>
        <begin position="219"/>
        <end position="278"/>
    </location>
</feature>
<dbReference type="NCBIfam" id="TIGR01557">
    <property type="entry name" value="myb_SHAQKYF"/>
    <property type="match status" value="1"/>
</dbReference>
<keyword evidence="6" id="KW-0238">DNA-binding</keyword>
<evidence type="ECO:0000313" key="15">
    <source>
        <dbReference type="EnsemblPlants" id="Ma09_p15910.1"/>
    </source>
</evidence>
<keyword evidence="9" id="KW-0539">Nucleus</keyword>
<dbReference type="SUPFAM" id="SSF52172">
    <property type="entry name" value="CheY-like"/>
    <property type="match status" value="1"/>
</dbReference>
<dbReference type="Pfam" id="PF00072">
    <property type="entry name" value="Response_reg"/>
    <property type="match status" value="1"/>
</dbReference>
<dbReference type="Gene3D" id="3.40.50.2300">
    <property type="match status" value="1"/>
</dbReference>
<dbReference type="EMBL" id="HG996474">
    <property type="protein sequence ID" value="CAG1835321.1"/>
    <property type="molecule type" value="Genomic_DNA"/>
</dbReference>
<reference evidence="15" key="2">
    <citation type="submission" date="2021-05" db="UniProtKB">
        <authorList>
            <consortium name="EnsemblPlants"/>
        </authorList>
    </citation>
    <scope>IDENTIFICATION</scope>
    <source>
        <strain evidence="15">subsp. malaccensis</strain>
    </source>
</reference>
<dbReference type="Pfam" id="PF00249">
    <property type="entry name" value="Myb_DNA-binding"/>
    <property type="match status" value="1"/>
</dbReference>
<dbReference type="InterPro" id="IPR045279">
    <property type="entry name" value="ARR-like"/>
</dbReference>
<feature type="domain" description="Response regulatory" evidence="12">
    <location>
        <begin position="38"/>
        <end position="153"/>
    </location>
</feature>
<feature type="region of interest" description="Disordered" evidence="11">
    <location>
        <begin position="1"/>
        <end position="29"/>
    </location>
</feature>